<organism evidence="1 2">
    <name type="scientific">Variovorax robiniae</name>
    <dbReference type="NCBI Taxonomy" id="1836199"/>
    <lineage>
        <taxon>Bacteria</taxon>
        <taxon>Pseudomonadati</taxon>
        <taxon>Pseudomonadota</taxon>
        <taxon>Betaproteobacteria</taxon>
        <taxon>Burkholderiales</taxon>
        <taxon>Comamonadaceae</taxon>
        <taxon>Variovorax</taxon>
    </lineage>
</organism>
<dbReference type="Proteomes" id="UP001367030">
    <property type="component" value="Unassembled WGS sequence"/>
</dbReference>
<gene>
    <name evidence="1" type="ORF">WKW79_27840</name>
</gene>
<name>A0ABU8XFU4_9BURK</name>
<accession>A0ABU8XFU4</accession>
<evidence type="ECO:0000313" key="2">
    <source>
        <dbReference type="Proteomes" id="UP001367030"/>
    </source>
</evidence>
<protein>
    <submittedName>
        <fullName evidence="1">Uncharacterized protein</fullName>
    </submittedName>
</protein>
<proteinExistence type="predicted"/>
<reference evidence="1 2" key="1">
    <citation type="submission" date="2024-03" db="EMBL/GenBank/DDBJ databases">
        <title>Novel species of the genus Variovorax.</title>
        <authorList>
            <person name="Liu Q."/>
            <person name="Xin Y.-H."/>
        </authorList>
    </citation>
    <scope>NUCLEOTIDE SEQUENCE [LARGE SCALE GENOMIC DNA]</scope>
    <source>
        <strain evidence="1 2">KACC 18901</strain>
    </source>
</reference>
<dbReference type="RefSeq" id="WP_340338470.1">
    <property type="nucleotide sequence ID" value="NZ_JBBKZS010000016.1"/>
</dbReference>
<dbReference type="EMBL" id="JBBKZS010000016">
    <property type="protein sequence ID" value="MEJ8858411.1"/>
    <property type="molecule type" value="Genomic_DNA"/>
</dbReference>
<keyword evidence="2" id="KW-1185">Reference proteome</keyword>
<comment type="caution">
    <text evidence="1">The sequence shown here is derived from an EMBL/GenBank/DDBJ whole genome shotgun (WGS) entry which is preliminary data.</text>
</comment>
<evidence type="ECO:0000313" key="1">
    <source>
        <dbReference type="EMBL" id="MEJ8858411.1"/>
    </source>
</evidence>
<sequence>MNARKYTGLSNASLHDDGLTFNITLETEDGAVPLEVPVAEISKLTHMLAKVSIASGEIRALPRHFAGDGTLTLRPVDASAMAVMKGEPGRAMVLLLVGATTMAYSLDARQVLAFSEELQAVAGQLGPDG</sequence>